<evidence type="ECO:0000313" key="1">
    <source>
        <dbReference type="EMBL" id="MCB8876469.1"/>
    </source>
</evidence>
<protein>
    <submittedName>
        <fullName evidence="1">Uncharacterized protein</fullName>
    </submittedName>
</protein>
<proteinExistence type="predicted"/>
<dbReference type="AlphaFoldDB" id="A0A963YSW6"/>
<reference evidence="1" key="2">
    <citation type="submission" date="2021-01" db="EMBL/GenBank/DDBJ databases">
        <authorList>
            <person name="Mieszkin S."/>
            <person name="Pouder E."/>
            <person name="Alain K."/>
        </authorList>
    </citation>
    <scope>NUCLEOTIDE SEQUENCE</scope>
    <source>
        <strain evidence="1">HW T2.11</strain>
    </source>
</reference>
<dbReference type="Pfam" id="PF20112">
    <property type="entry name" value="DUF6502"/>
    <property type="match status" value="1"/>
</dbReference>
<dbReference type="InterPro" id="IPR045445">
    <property type="entry name" value="DUF6502"/>
</dbReference>
<dbReference type="RefSeq" id="WP_227322124.1">
    <property type="nucleotide sequence ID" value="NZ_JAESVB010000006.1"/>
</dbReference>
<reference evidence="1" key="1">
    <citation type="journal article" date="2021" name="Microorganisms">
        <title>Acidisoma silvae sp. nov. and Acidisomacellulosilytica sp. nov., Two Acidophilic Bacteria Isolated from Decaying Wood, Hydrolyzing Cellulose and Producing Poly-3-hydroxybutyrate.</title>
        <authorList>
            <person name="Mieszkin S."/>
            <person name="Pouder E."/>
            <person name="Uroz S."/>
            <person name="Simon-Colin C."/>
            <person name="Alain K."/>
        </authorList>
    </citation>
    <scope>NUCLEOTIDE SEQUENCE</scope>
    <source>
        <strain evidence="1">HW T2.11</strain>
    </source>
</reference>
<name>A0A963YSW6_9PROT</name>
<sequence>MNPHALPTEAILNASAHLLRPLVRLMLRVGITFPVLAERLRMLFVEVAAASLEQEKARTDSRLSLATGIHRKEIRRLREAGGGAPVPPLPEPSSVTFTSALIARWLSTPPGTDKAADVWLLPRSAAEGPSFDALVRSITTDVRPRAVLDELLAQGIVTQELGDQVRLNTLAFVPMPGAEAQLFYFGRNLHDHIAAAAANVLSAGHAPFPDLSVHYDRLSAEAAAALDAAARAASTKLLQDINQQAAAIASLDDKSPKTRQTRRVNFGIYLYAEDDAGEGRGS</sequence>
<dbReference type="Proteomes" id="UP000708298">
    <property type="component" value="Unassembled WGS sequence"/>
</dbReference>
<keyword evidence="2" id="KW-1185">Reference proteome</keyword>
<organism evidence="1 2">
    <name type="scientific">Acidisoma silvae</name>
    <dbReference type="NCBI Taxonomy" id="2802396"/>
    <lineage>
        <taxon>Bacteria</taxon>
        <taxon>Pseudomonadati</taxon>
        <taxon>Pseudomonadota</taxon>
        <taxon>Alphaproteobacteria</taxon>
        <taxon>Acetobacterales</taxon>
        <taxon>Acidocellaceae</taxon>
        <taxon>Acidisoma</taxon>
    </lineage>
</organism>
<comment type="caution">
    <text evidence="1">The sequence shown here is derived from an EMBL/GenBank/DDBJ whole genome shotgun (WGS) entry which is preliminary data.</text>
</comment>
<dbReference type="EMBL" id="JAESVB010000006">
    <property type="protein sequence ID" value="MCB8876469.1"/>
    <property type="molecule type" value="Genomic_DNA"/>
</dbReference>
<evidence type="ECO:0000313" key="2">
    <source>
        <dbReference type="Proteomes" id="UP000708298"/>
    </source>
</evidence>
<accession>A0A963YSW6</accession>
<gene>
    <name evidence="1" type="ORF">ASILVAE211_14850</name>
</gene>